<proteinExistence type="inferred from homology"/>
<feature type="binding site" evidence="2">
    <location>
        <position position="79"/>
    </location>
    <ligand>
        <name>Cu cation</name>
        <dbReference type="ChEBI" id="CHEBI:23378"/>
    </ligand>
</feature>
<protein>
    <submittedName>
        <fullName evidence="4">SCO family protein</fullName>
    </submittedName>
</protein>
<gene>
    <name evidence="4" type="ORF">FLL46_20550</name>
</gene>
<dbReference type="RefSeq" id="WP_142933227.1">
    <property type="nucleotide sequence ID" value="NZ_ML660168.1"/>
</dbReference>
<evidence type="ECO:0000313" key="5">
    <source>
        <dbReference type="Proteomes" id="UP000315439"/>
    </source>
</evidence>
<evidence type="ECO:0000256" key="3">
    <source>
        <dbReference type="PIRSR" id="PIRSR603782-2"/>
    </source>
</evidence>
<keyword evidence="2" id="KW-0186">Copper</keyword>
<dbReference type="InterPro" id="IPR003782">
    <property type="entry name" value="SCO1/SenC"/>
</dbReference>
<organism evidence="4 5">
    <name type="scientific">Aliikangiella coralliicola</name>
    <dbReference type="NCBI Taxonomy" id="2592383"/>
    <lineage>
        <taxon>Bacteria</taxon>
        <taxon>Pseudomonadati</taxon>
        <taxon>Pseudomonadota</taxon>
        <taxon>Gammaproteobacteria</taxon>
        <taxon>Oceanospirillales</taxon>
        <taxon>Pleioneaceae</taxon>
        <taxon>Aliikangiella</taxon>
    </lineage>
</organism>
<dbReference type="Gene3D" id="3.40.30.10">
    <property type="entry name" value="Glutaredoxin"/>
    <property type="match status" value="1"/>
</dbReference>
<reference evidence="4 5" key="1">
    <citation type="submission" date="2019-07" db="EMBL/GenBank/DDBJ databases">
        <title>Draft genome for Aliikangiella sp. M105.</title>
        <authorList>
            <person name="Wang G."/>
        </authorList>
    </citation>
    <scope>NUCLEOTIDE SEQUENCE [LARGE SCALE GENOMIC DNA]</scope>
    <source>
        <strain evidence="4 5">M105</strain>
    </source>
</reference>
<evidence type="ECO:0000256" key="2">
    <source>
        <dbReference type="PIRSR" id="PIRSR603782-1"/>
    </source>
</evidence>
<dbReference type="Pfam" id="PF02630">
    <property type="entry name" value="SCO1-SenC"/>
    <property type="match status" value="1"/>
</dbReference>
<dbReference type="SUPFAM" id="SSF52833">
    <property type="entry name" value="Thioredoxin-like"/>
    <property type="match status" value="1"/>
</dbReference>
<dbReference type="EMBL" id="VIKS01000012">
    <property type="protein sequence ID" value="TQV85551.1"/>
    <property type="molecule type" value="Genomic_DNA"/>
</dbReference>
<accession>A0A545U7W2</accession>
<evidence type="ECO:0000313" key="4">
    <source>
        <dbReference type="EMBL" id="TQV85551.1"/>
    </source>
</evidence>
<keyword evidence="5" id="KW-1185">Reference proteome</keyword>
<dbReference type="GO" id="GO:0046872">
    <property type="term" value="F:metal ion binding"/>
    <property type="evidence" value="ECO:0007669"/>
    <property type="project" value="UniProtKB-KW"/>
</dbReference>
<comment type="caution">
    <text evidence="4">The sequence shown here is derived from an EMBL/GenBank/DDBJ whole genome shotgun (WGS) entry which is preliminary data.</text>
</comment>
<dbReference type="InterPro" id="IPR036249">
    <property type="entry name" value="Thioredoxin-like_sf"/>
</dbReference>
<evidence type="ECO:0000256" key="1">
    <source>
        <dbReference type="ARBA" id="ARBA00010996"/>
    </source>
</evidence>
<comment type="similarity">
    <text evidence="1">Belongs to the SCO1/2 family.</text>
</comment>
<feature type="binding site" evidence="2">
    <location>
        <position position="179"/>
    </location>
    <ligand>
        <name>Cu cation</name>
        <dbReference type="ChEBI" id="CHEBI:23378"/>
    </ligand>
</feature>
<dbReference type="AlphaFoldDB" id="A0A545U7W2"/>
<keyword evidence="2" id="KW-0479">Metal-binding</keyword>
<keyword evidence="3" id="KW-1015">Disulfide bond</keyword>
<sequence length="225" mass="25365">MNITKKVTLSFLVMALVLFSISAVLLQSPEKKAPVINGVVIPKAKSLNQFSMIDHRNNIFNNQQLEGRWHLVSYGYTHCPDICPNTLNILAGVVEKLESENKADDLKVLFYSIDPKRDTVSHLAEYIPFFHKDFIGLTYVDEMQESAQAFEQSLGMISVLTPIENSDVNPVYESYTVSHGVMLYLLNPQGNLQAVFKPEKGEGGVQHFTVQKIYADYLAVRNYFG</sequence>
<name>A0A545U7W2_9GAMM</name>
<dbReference type="OrthoDB" id="9790194at2"/>
<dbReference type="PANTHER" id="PTHR12151">
    <property type="entry name" value="ELECTRON TRANSPORT PROTIN SCO1/SENC FAMILY MEMBER"/>
    <property type="match status" value="1"/>
</dbReference>
<dbReference type="CDD" id="cd02968">
    <property type="entry name" value="SCO"/>
    <property type="match status" value="1"/>
</dbReference>
<feature type="disulfide bond" description="Redox-active" evidence="3">
    <location>
        <begin position="79"/>
        <end position="83"/>
    </location>
</feature>
<dbReference type="Proteomes" id="UP000315439">
    <property type="component" value="Unassembled WGS sequence"/>
</dbReference>
<feature type="binding site" evidence="2">
    <location>
        <position position="83"/>
    </location>
    <ligand>
        <name>Cu cation</name>
        <dbReference type="ChEBI" id="CHEBI:23378"/>
    </ligand>
</feature>
<dbReference type="PANTHER" id="PTHR12151:SF25">
    <property type="entry name" value="LINALOOL DEHYDRATASE_ISOMERASE DOMAIN-CONTAINING PROTEIN"/>
    <property type="match status" value="1"/>
</dbReference>